<evidence type="ECO:0000313" key="4">
    <source>
        <dbReference type="Proteomes" id="UP000002139"/>
    </source>
</evidence>
<protein>
    <submittedName>
        <fullName evidence="3">ABC-type transporter substrate-binding protein</fullName>
    </submittedName>
</protein>
<evidence type="ECO:0000256" key="1">
    <source>
        <dbReference type="SAM" id="MobiDB-lite"/>
    </source>
</evidence>
<dbReference type="BioCyc" id="SCEL448385:SCE_RS00850-MONOMER"/>
<evidence type="ECO:0000259" key="2">
    <source>
        <dbReference type="Pfam" id="PF09084"/>
    </source>
</evidence>
<dbReference type="eggNOG" id="COG0715">
    <property type="taxonomic scope" value="Bacteria"/>
</dbReference>
<dbReference type="Proteomes" id="UP000002139">
    <property type="component" value="Chromosome"/>
</dbReference>
<gene>
    <name evidence="3" type="ordered locus">sce0165</name>
</gene>
<dbReference type="Pfam" id="PF09084">
    <property type="entry name" value="NMT1"/>
    <property type="match status" value="1"/>
</dbReference>
<dbReference type="HOGENOM" id="CLU_028871_2_1_7"/>
<accession>A9GLU1</accession>
<keyword evidence="4" id="KW-1185">Reference proteome</keyword>
<feature type="region of interest" description="Disordered" evidence="1">
    <location>
        <begin position="371"/>
        <end position="390"/>
    </location>
</feature>
<feature type="domain" description="SsuA/THI5-like" evidence="2">
    <location>
        <begin position="122"/>
        <end position="231"/>
    </location>
</feature>
<reference evidence="3 4" key="1">
    <citation type="journal article" date="2007" name="Nat. Biotechnol.">
        <title>Complete genome sequence of the myxobacterium Sorangium cellulosum.</title>
        <authorList>
            <person name="Schneiker S."/>
            <person name="Perlova O."/>
            <person name="Kaiser O."/>
            <person name="Gerth K."/>
            <person name="Alici A."/>
            <person name="Altmeyer M.O."/>
            <person name="Bartels D."/>
            <person name="Bekel T."/>
            <person name="Beyer S."/>
            <person name="Bode E."/>
            <person name="Bode H.B."/>
            <person name="Bolten C.J."/>
            <person name="Choudhuri J.V."/>
            <person name="Doss S."/>
            <person name="Elnakady Y.A."/>
            <person name="Frank B."/>
            <person name="Gaigalat L."/>
            <person name="Goesmann A."/>
            <person name="Groeger C."/>
            <person name="Gross F."/>
            <person name="Jelsbak L."/>
            <person name="Jelsbak L."/>
            <person name="Kalinowski J."/>
            <person name="Kegler C."/>
            <person name="Knauber T."/>
            <person name="Konietzny S."/>
            <person name="Kopp M."/>
            <person name="Krause L."/>
            <person name="Krug D."/>
            <person name="Linke B."/>
            <person name="Mahmud T."/>
            <person name="Martinez-Arias R."/>
            <person name="McHardy A.C."/>
            <person name="Merai M."/>
            <person name="Meyer F."/>
            <person name="Mormann S."/>
            <person name="Munoz-Dorado J."/>
            <person name="Perez J."/>
            <person name="Pradella S."/>
            <person name="Rachid S."/>
            <person name="Raddatz G."/>
            <person name="Rosenau F."/>
            <person name="Rueckert C."/>
            <person name="Sasse F."/>
            <person name="Scharfe M."/>
            <person name="Schuster S.C."/>
            <person name="Suen G."/>
            <person name="Treuner-Lange A."/>
            <person name="Velicer G.J."/>
            <person name="Vorholter F.-J."/>
            <person name="Weissman K.J."/>
            <person name="Welch R.D."/>
            <person name="Wenzel S.C."/>
            <person name="Whitworth D.E."/>
            <person name="Wilhelm S."/>
            <person name="Wittmann C."/>
            <person name="Bloecker H."/>
            <person name="Puehler A."/>
            <person name="Mueller R."/>
        </authorList>
    </citation>
    <scope>NUCLEOTIDE SEQUENCE [LARGE SCALE GENOMIC DNA]</scope>
    <source>
        <strain evidence="4">So ce56</strain>
    </source>
</reference>
<sequence>MGGGRGGAWASAKRHRFQPRTEVHLRSFIDRIRSLATFAALSALSALIASSGCKRDGEASAAATLAPDAPIPAEIPRETRLSIGDPTVQKQLQLSGDIDRLPFRVDWQNISGGPQTIEAFRAGVLDAGAVGDTPPIHATFTGVDVKILTVQVREKPIYELATAPGAQVASIGDLRGKKIAYSPGQAQGALVLRVLKKAGLSQQDVTLVQLGSTEFKEALTSRQVDVAPLSGVTLLRYLNEYRAEGASSIAHGVRDNLGFLYVRAEALKDAHKAAALVDYAKWRTRAQLWAYAHPEAWIEAYYVKDQGLSAKEGRFLIEAAGKPQVPRDWSEAIALTQETADLLAEASGQKRFEARTIFDLRFQTIGAEVAGAAEGAGPTDRPATADRSTP</sequence>
<dbReference type="PANTHER" id="PTHR30024:SF48">
    <property type="entry name" value="ABC TRANSPORTER SUBSTRATE-BINDING PROTEIN"/>
    <property type="match status" value="1"/>
</dbReference>
<name>A9GLU1_SORC5</name>
<dbReference type="SUPFAM" id="SSF53850">
    <property type="entry name" value="Periplasmic binding protein-like II"/>
    <property type="match status" value="1"/>
</dbReference>
<evidence type="ECO:0000313" key="3">
    <source>
        <dbReference type="EMBL" id="CAN90322.1"/>
    </source>
</evidence>
<dbReference type="EMBL" id="AM746676">
    <property type="protein sequence ID" value="CAN90322.1"/>
    <property type="molecule type" value="Genomic_DNA"/>
</dbReference>
<proteinExistence type="predicted"/>
<dbReference type="KEGG" id="scl:sce0165"/>
<organism evidence="3 4">
    <name type="scientific">Sorangium cellulosum (strain So ce56)</name>
    <name type="common">Polyangium cellulosum (strain So ce56)</name>
    <dbReference type="NCBI Taxonomy" id="448385"/>
    <lineage>
        <taxon>Bacteria</taxon>
        <taxon>Pseudomonadati</taxon>
        <taxon>Myxococcota</taxon>
        <taxon>Polyangia</taxon>
        <taxon>Polyangiales</taxon>
        <taxon>Polyangiaceae</taxon>
        <taxon>Sorangium</taxon>
    </lineage>
</organism>
<dbReference type="Gene3D" id="3.40.190.10">
    <property type="entry name" value="Periplasmic binding protein-like II"/>
    <property type="match status" value="2"/>
</dbReference>
<dbReference type="PANTHER" id="PTHR30024">
    <property type="entry name" value="ALIPHATIC SULFONATES-BINDING PROTEIN-RELATED"/>
    <property type="match status" value="1"/>
</dbReference>
<dbReference type="InterPro" id="IPR015168">
    <property type="entry name" value="SsuA/THI5"/>
</dbReference>
<dbReference type="AlphaFoldDB" id="A9GLU1"/>
<dbReference type="STRING" id="448385.sce0165"/>